<dbReference type="Gene3D" id="3.40.50.1240">
    <property type="entry name" value="Phosphoglycerate mutase-like"/>
    <property type="match status" value="1"/>
</dbReference>
<evidence type="ECO:0000256" key="1">
    <source>
        <dbReference type="ARBA" id="ARBA00022801"/>
    </source>
</evidence>
<dbReference type="PANTHER" id="PTHR46517:SF1">
    <property type="entry name" value="FRUCTOSE-2,6-BISPHOSPHATASE TIGAR"/>
    <property type="match status" value="1"/>
</dbReference>
<dbReference type="InterPro" id="IPR051695">
    <property type="entry name" value="Phosphoglycerate_Mutase"/>
</dbReference>
<feature type="binding site" evidence="3">
    <location>
        <position position="57"/>
    </location>
    <ligand>
        <name>substrate</name>
    </ligand>
</feature>
<dbReference type="GO" id="GO:0004331">
    <property type="term" value="F:fructose-2,6-bisphosphate 2-phosphatase activity"/>
    <property type="evidence" value="ECO:0007669"/>
    <property type="project" value="TreeGrafter"/>
</dbReference>
<evidence type="ECO:0000256" key="3">
    <source>
        <dbReference type="PIRSR" id="PIRSR613078-2"/>
    </source>
</evidence>
<gene>
    <name evidence="4" type="ORF">SAMN05421852_10375</name>
</gene>
<reference evidence="4 5" key="1">
    <citation type="submission" date="2016-10" db="EMBL/GenBank/DDBJ databases">
        <authorList>
            <person name="de Groot N.N."/>
        </authorList>
    </citation>
    <scope>NUCLEOTIDE SEQUENCE [LARGE SCALE GENOMIC DNA]</scope>
    <source>
        <strain evidence="4 5">DSM 44778</strain>
    </source>
</reference>
<name>A0A1I3MHX4_9BACL</name>
<dbReference type="PANTHER" id="PTHR46517">
    <property type="entry name" value="FRUCTOSE-2,6-BISPHOSPHATASE TIGAR"/>
    <property type="match status" value="1"/>
</dbReference>
<dbReference type="GO" id="GO:0045820">
    <property type="term" value="P:negative regulation of glycolytic process"/>
    <property type="evidence" value="ECO:0007669"/>
    <property type="project" value="TreeGrafter"/>
</dbReference>
<keyword evidence="5" id="KW-1185">Reference proteome</keyword>
<dbReference type="Pfam" id="PF00300">
    <property type="entry name" value="His_Phos_1"/>
    <property type="match status" value="1"/>
</dbReference>
<dbReference type="OrthoDB" id="9783269at2"/>
<sequence length="202" mass="23664">MRIIWVRHGETDGNRARKYIGHTDIPLNEIGHKQAEALAKRLAKEPVRAIYTSDLLRAQQSAQKLLAYFPDIFYEATPLLRECFFGEWEGLTYLEICEKNEAHFQKWYEDPFRHAPPQGETLVEMDKRLSRCLKQIETKHHPQDCIAIFTHGGPLRWAWAKLVECRWKGLWKAKTPNAGGWILEKEDKGWKLIEKIELDGVR</sequence>
<dbReference type="EMBL" id="FORR01000003">
    <property type="protein sequence ID" value="SFI96573.1"/>
    <property type="molecule type" value="Genomic_DNA"/>
</dbReference>
<accession>A0A1I3MHX4</accession>
<protein>
    <submittedName>
        <fullName evidence="4">Alpha-ribazole phosphatase</fullName>
    </submittedName>
</protein>
<dbReference type="Proteomes" id="UP000199545">
    <property type="component" value="Unassembled WGS sequence"/>
</dbReference>
<feature type="active site" description="Proton donor/acceptor" evidence="2">
    <location>
        <position position="82"/>
    </location>
</feature>
<dbReference type="SMART" id="SM00855">
    <property type="entry name" value="PGAM"/>
    <property type="match status" value="1"/>
</dbReference>
<dbReference type="STRING" id="46223.SAMN05421852_10375"/>
<dbReference type="RefSeq" id="WP_093228405.1">
    <property type="nucleotide sequence ID" value="NZ_FORR01000003.1"/>
</dbReference>
<proteinExistence type="predicted"/>
<dbReference type="GO" id="GO:0043456">
    <property type="term" value="P:regulation of pentose-phosphate shunt"/>
    <property type="evidence" value="ECO:0007669"/>
    <property type="project" value="TreeGrafter"/>
</dbReference>
<dbReference type="CDD" id="cd07067">
    <property type="entry name" value="HP_PGM_like"/>
    <property type="match status" value="1"/>
</dbReference>
<keyword evidence="1" id="KW-0378">Hydrolase</keyword>
<evidence type="ECO:0000313" key="5">
    <source>
        <dbReference type="Proteomes" id="UP000199545"/>
    </source>
</evidence>
<dbReference type="GO" id="GO:0005829">
    <property type="term" value="C:cytosol"/>
    <property type="evidence" value="ECO:0007669"/>
    <property type="project" value="TreeGrafter"/>
</dbReference>
<dbReference type="InterPro" id="IPR013078">
    <property type="entry name" value="His_Pase_superF_clade-1"/>
</dbReference>
<evidence type="ECO:0000313" key="4">
    <source>
        <dbReference type="EMBL" id="SFI96573.1"/>
    </source>
</evidence>
<dbReference type="AlphaFoldDB" id="A0A1I3MHX4"/>
<feature type="binding site" evidence="3">
    <location>
        <begin position="7"/>
        <end position="14"/>
    </location>
    <ligand>
        <name>substrate</name>
    </ligand>
</feature>
<evidence type="ECO:0000256" key="2">
    <source>
        <dbReference type="PIRSR" id="PIRSR613078-1"/>
    </source>
</evidence>
<dbReference type="InterPro" id="IPR029033">
    <property type="entry name" value="His_PPase_superfam"/>
</dbReference>
<dbReference type="SUPFAM" id="SSF53254">
    <property type="entry name" value="Phosphoglycerate mutase-like"/>
    <property type="match status" value="1"/>
</dbReference>
<feature type="active site" description="Tele-phosphohistidine intermediate" evidence="2">
    <location>
        <position position="8"/>
    </location>
</feature>
<organism evidence="4 5">
    <name type="scientific">Thermoflavimicrobium dichotomicum</name>
    <dbReference type="NCBI Taxonomy" id="46223"/>
    <lineage>
        <taxon>Bacteria</taxon>
        <taxon>Bacillati</taxon>
        <taxon>Bacillota</taxon>
        <taxon>Bacilli</taxon>
        <taxon>Bacillales</taxon>
        <taxon>Thermoactinomycetaceae</taxon>
        <taxon>Thermoflavimicrobium</taxon>
    </lineage>
</organism>